<evidence type="ECO:0000259" key="1">
    <source>
        <dbReference type="PROSITE" id="PS50086"/>
    </source>
</evidence>
<dbReference type="InParanoid" id="A0A2P6N1V3"/>
<dbReference type="EMBL" id="MDYQ01000250">
    <property type="protein sequence ID" value="PRP77923.1"/>
    <property type="molecule type" value="Genomic_DNA"/>
</dbReference>
<dbReference type="InterPro" id="IPR000195">
    <property type="entry name" value="Rab-GAP-TBC_dom"/>
</dbReference>
<name>A0A2P6N1V3_9EUKA</name>
<dbReference type="Pfam" id="PF00566">
    <property type="entry name" value="RabGAP-TBC"/>
    <property type="match status" value="1"/>
</dbReference>
<feature type="domain" description="Rab-GAP TBC" evidence="1">
    <location>
        <begin position="72"/>
        <end position="263"/>
    </location>
</feature>
<protein>
    <submittedName>
        <fullName evidence="2">RabGAP/TBC domain-containing protein</fullName>
    </submittedName>
</protein>
<accession>A0A2P6N1V3</accession>
<gene>
    <name evidence="2" type="ORF">PROFUN_08457</name>
</gene>
<dbReference type="OrthoDB" id="20092at2759"/>
<dbReference type="Proteomes" id="UP000241769">
    <property type="component" value="Unassembled WGS sequence"/>
</dbReference>
<dbReference type="AlphaFoldDB" id="A0A2P6N1V3"/>
<dbReference type="GO" id="GO:0031267">
    <property type="term" value="F:small GTPase binding"/>
    <property type="evidence" value="ECO:0007669"/>
    <property type="project" value="TreeGrafter"/>
</dbReference>
<organism evidence="2 3">
    <name type="scientific">Planoprotostelium fungivorum</name>
    <dbReference type="NCBI Taxonomy" id="1890364"/>
    <lineage>
        <taxon>Eukaryota</taxon>
        <taxon>Amoebozoa</taxon>
        <taxon>Evosea</taxon>
        <taxon>Variosea</taxon>
        <taxon>Cavosteliida</taxon>
        <taxon>Cavosteliaceae</taxon>
        <taxon>Planoprotostelium</taxon>
    </lineage>
</organism>
<dbReference type="PANTHER" id="PTHR47219">
    <property type="entry name" value="RAB GTPASE-ACTIVATING PROTEIN 1-LIKE"/>
    <property type="match status" value="1"/>
</dbReference>
<dbReference type="PANTHER" id="PTHR47219:SF20">
    <property type="entry name" value="TBC1 DOMAIN FAMILY MEMBER 2B"/>
    <property type="match status" value="1"/>
</dbReference>
<dbReference type="Gene3D" id="1.10.8.270">
    <property type="entry name" value="putative rabgap domain of human tbc1 domain family member 14 like domains"/>
    <property type="match status" value="1"/>
</dbReference>
<dbReference type="SUPFAM" id="SSF47923">
    <property type="entry name" value="Ypt/Rab-GAP domain of gyp1p"/>
    <property type="match status" value="2"/>
</dbReference>
<dbReference type="GO" id="GO:0005096">
    <property type="term" value="F:GTPase activator activity"/>
    <property type="evidence" value="ECO:0007669"/>
    <property type="project" value="TreeGrafter"/>
</dbReference>
<sequence>MNVRPSPPPRSARPQAPQYDDFGFLIGHHLTPTLGFDMNSGEDDYIRMWREFINYDWPLQKTATLVKMIESGVPHQFRGTVWKRLAKMGSHRKPEHYPETYFEVLSAVGDKTKASQQIELDLTRTFPNHRMFLGDNSYRSLLKRVLVAYSLHNHAVGYCQGMSNCAAVLLMFFPDAEDVFWLFVSIIDYKLDHHFEPGLRGMTDDAAIFVKLFQKTMPKLYKHLEAAGIEPLMYLTPWWLQLFTNLPLWSATLYLWDLYFLHGTTALFIGSLSILYTCQNLLLQAVGMQEIIPILLSPPLHCIEPKCLAAAAADLHVYKLVKQYRSNRSREQEATVRSEALTRLMKKDAQDMKRGRPALLPPIVTKYKTLRSVFKRDSEEERQKLERRDTHVALEEFLEKRLLHLPGLQMSRPRRTTDIV</sequence>
<dbReference type="Gene3D" id="1.10.472.80">
    <property type="entry name" value="Ypt/Rab-GAP domain of gyp1p, domain 3"/>
    <property type="match status" value="1"/>
</dbReference>
<comment type="caution">
    <text evidence="2">The sequence shown here is derived from an EMBL/GenBank/DDBJ whole genome shotgun (WGS) entry which is preliminary data.</text>
</comment>
<dbReference type="SMART" id="SM00164">
    <property type="entry name" value="TBC"/>
    <property type="match status" value="1"/>
</dbReference>
<keyword evidence="3" id="KW-1185">Reference proteome</keyword>
<dbReference type="PROSITE" id="PS50086">
    <property type="entry name" value="TBC_RABGAP"/>
    <property type="match status" value="1"/>
</dbReference>
<dbReference type="STRING" id="1890364.A0A2P6N1V3"/>
<dbReference type="FunFam" id="1.10.8.270:FF:000026">
    <property type="entry name" value="TBC (Tre-2/Bub2/Cdc16) domain family"/>
    <property type="match status" value="1"/>
</dbReference>
<dbReference type="Gene3D" id="1.10.10.750">
    <property type="entry name" value="Ypt/Rab-GAP domain of gyp1p, domain 1"/>
    <property type="match status" value="1"/>
</dbReference>
<proteinExistence type="predicted"/>
<dbReference type="InterPro" id="IPR035969">
    <property type="entry name" value="Rab-GAP_TBC_sf"/>
</dbReference>
<evidence type="ECO:0000313" key="3">
    <source>
        <dbReference type="Proteomes" id="UP000241769"/>
    </source>
</evidence>
<reference evidence="2 3" key="1">
    <citation type="journal article" date="2018" name="Genome Biol. Evol.">
        <title>Multiple Roots of Fruiting Body Formation in Amoebozoa.</title>
        <authorList>
            <person name="Hillmann F."/>
            <person name="Forbes G."/>
            <person name="Novohradska S."/>
            <person name="Ferling I."/>
            <person name="Riege K."/>
            <person name="Groth M."/>
            <person name="Westermann M."/>
            <person name="Marz M."/>
            <person name="Spaller T."/>
            <person name="Winckler T."/>
            <person name="Schaap P."/>
            <person name="Glockner G."/>
        </authorList>
    </citation>
    <scope>NUCLEOTIDE SEQUENCE [LARGE SCALE GENOMIC DNA]</scope>
    <source>
        <strain evidence="2 3">Jena</strain>
    </source>
</reference>
<evidence type="ECO:0000313" key="2">
    <source>
        <dbReference type="EMBL" id="PRP77923.1"/>
    </source>
</evidence>
<dbReference type="InterPro" id="IPR050302">
    <property type="entry name" value="Rab_GAP_TBC_domain"/>
</dbReference>